<keyword evidence="2 4" id="KW-0378">Hydrolase</keyword>
<evidence type="ECO:0000259" key="3">
    <source>
        <dbReference type="SMART" id="SM01217"/>
    </source>
</evidence>
<dbReference type="Proteomes" id="UP000824281">
    <property type="component" value="Chromosome"/>
</dbReference>
<comment type="similarity">
    <text evidence="1">Belongs to the glycosyl hydrolase 3 family.</text>
</comment>
<sequence>MTAAFNHIECERVVADLLGMLSPAEKAGQLVMRPVPPVEDREATESFLADLRAGRIGTVTGVGDAQEAENLQRLAQTETRLGIPLLIPAETGSGVETIFPSALAVAASWDADAVEAAGAVLAQELDARGANWALTPPLPPSGIGGLEGPQADTAHTHLGAQLAAAHIRGLQGRSSLRSPGVLANLAFGASARGQAISAESKAVAALELAHTAIGEGAVGSLACDAITREMQPAFETAFGLLKGPGGFDGVFLCEWKALAAELAGDELAQADEREIDPDTLVEALQTGRIDRHRVDDMAARVLRAKYRLGLLSSAIVGSVRPQRHTMPTPIHNRESALDLARRSPVLLRNEPALLPLGIDSGDVLVVGPTAADRHAPLDGRAGVAASLLDGLEQLGVPHRYVPGLALRDADQPVDALIGADSMAIGMACEAAKRAGTIVLAIGGNAQGELGDAENALLGGLASVTERLILVGMGAAPLDPRLSGRTQGTVLHAGRLGTMSGHAIAELLTGEASPCGKLPLTLARPDGAPGLPFGHGLTYGDFALTDLRIEVGRQRIYASALLRNAGEVAGLETVQLYVGGRGAADEDPEPLRLADFQRVRLHAGGSEHLTFELGRKEIGHFAANGSFRIEEGDLTIAMGLSSARLMTETVAISDELARSLAGADRRLGNLPIRPVVRRRA</sequence>
<protein>
    <submittedName>
        <fullName evidence="4">Glycoside hydrolase family 3 C-terminal domain-containing protein</fullName>
    </submittedName>
</protein>
<dbReference type="Pfam" id="PF00933">
    <property type="entry name" value="Glyco_hydro_3"/>
    <property type="match status" value="1"/>
</dbReference>
<dbReference type="SUPFAM" id="SSF52279">
    <property type="entry name" value="Beta-D-glucan exohydrolase, C-terminal domain"/>
    <property type="match status" value="1"/>
</dbReference>
<keyword evidence="5" id="KW-1185">Reference proteome</keyword>
<dbReference type="GO" id="GO:0016787">
    <property type="term" value="F:hydrolase activity"/>
    <property type="evidence" value="ECO:0007669"/>
    <property type="project" value="UniProtKB-KW"/>
</dbReference>
<dbReference type="RefSeq" id="WP_221425850.1">
    <property type="nucleotide sequence ID" value="NZ_CP081295.1"/>
</dbReference>
<evidence type="ECO:0000313" key="5">
    <source>
        <dbReference type="Proteomes" id="UP000824281"/>
    </source>
</evidence>
<dbReference type="InterPro" id="IPR050288">
    <property type="entry name" value="Cellulose_deg_GH3"/>
</dbReference>
<dbReference type="Pfam" id="PF14310">
    <property type="entry name" value="Fn3-like"/>
    <property type="match status" value="1"/>
</dbReference>
<dbReference type="InterPro" id="IPR036881">
    <property type="entry name" value="Glyco_hydro_3_C_sf"/>
</dbReference>
<dbReference type="SMART" id="SM01217">
    <property type="entry name" value="Fn3_like"/>
    <property type="match status" value="1"/>
</dbReference>
<dbReference type="InterPro" id="IPR001764">
    <property type="entry name" value="Glyco_hydro_3_N"/>
</dbReference>
<evidence type="ECO:0000256" key="1">
    <source>
        <dbReference type="ARBA" id="ARBA00005336"/>
    </source>
</evidence>
<proteinExistence type="inferred from homology"/>
<name>A0ABX8ZQJ9_9SPHN</name>
<dbReference type="InterPro" id="IPR013783">
    <property type="entry name" value="Ig-like_fold"/>
</dbReference>
<feature type="domain" description="Fibronectin type III-like" evidence="3">
    <location>
        <begin position="571"/>
        <end position="641"/>
    </location>
</feature>
<accession>A0ABX8ZQJ9</accession>
<evidence type="ECO:0000313" key="4">
    <source>
        <dbReference type="EMBL" id="QZD90379.1"/>
    </source>
</evidence>
<dbReference type="InterPro" id="IPR002772">
    <property type="entry name" value="Glyco_hydro_3_C"/>
</dbReference>
<dbReference type="Gene3D" id="2.60.40.10">
    <property type="entry name" value="Immunoglobulins"/>
    <property type="match status" value="1"/>
</dbReference>
<dbReference type="InterPro" id="IPR036962">
    <property type="entry name" value="Glyco_hydro_3_N_sf"/>
</dbReference>
<dbReference type="SUPFAM" id="SSF51445">
    <property type="entry name" value="(Trans)glycosidases"/>
    <property type="match status" value="1"/>
</dbReference>
<dbReference type="Pfam" id="PF01915">
    <property type="entry name" value="Glyco_hydro_3_C"/>
    <property type="match status" value="1"/>
</dbReference>
<reference evidence="4 5" key="1">
    <citation type="submission" date="2021-08" db="EMBL/GenBank/DDBJ databases">
        <title>Comparative Genomics Analysis of the Genus Qipengyuania Reveals Extensive Genetic Diversity and Metabolic Versatility, Including the Description of Fifteen Novel Species.</title>
        <authorList>
            <person name="Liu Y."/>
        </authorList>
    </citation>
    <scope>NUCLEOTIDE SEQUENCE [LARGE SCALE GENOMIC DNA]</scope>
    <source>
        <strain evidence="4 5">1NDH13</strain>
    </source>
</reference>
<dbReference type="InterPro" id="IPR026891">
    <property type="entry name" value="Fn3-like"/>
</dbReference>
<dbReference type="Gene3D" id="3.40.50.1700">
    <property type="entry name" value="Glycoside hydrolase family 3 C-terminal domain"/>
    <property type="match status" value="1"/>
</dbReference>
<dbReference type="Gene3D" id="3.20.20.300">
    <property type="entry name" value="Glycoside hydrolase, family 3, N-terminal domain"/>
    <property type="match status" value="2"/>
</dbReference>
<dbReference type="PANTHER" id="PTHR42715:SF10">
    <property type="entry name" value="BETA-GLUCOSIDASE"/>
    <property type="match status" value="1"/>
</dbReference>
<dbReference type="EMBL" id="CP081295">
    <property type="protein sequence ID" value="QZD90379.1"/>
    <property type="molecule type" value="Genomic_DNA"/>
</dbReference>
<dbReference type="InterPro" id="IPR017853">
    <property type="entry name" value="GH"/>
</dbReference>
<dbReference type="PANTHER" id="PTHR42715">
    <property type="entry name" value="BETA-GLUCOSIDASE"/>
    <property type="match status" value="1"/>
</dbReference>
<gene>
    <name evidence="4" type="ORF">K3148_02995</name>
</gene>
<dbReference type="PRINTS" id="PR00133">
    <property type="entry name" value="GLHYDRLASE3"/>
</dbReference>
<evidence type="ECO:0000256" key="2">
    <source>
        <dbReference type="ARBA" id="ARBA00022801"/>
    </source>
</evidence>
<organism evidence="4 5">
    <name type="scientific">Qipengyuania aurantiaca</name>
    <dbReference type="NCBI Taxonomy" id="2867233"/>
    <lineage>
        <taxon>Bacteria</taxon>
        <taxon>Pseudomonadati</taxon>
        <taxon>Pseudomonadota</taxon>
        <taxon>Alphaproteobacteria</taxon>
        <taxon>Sphingomonadales</taxon>
        <taxon>Erythrobacteraceae</taxon>
        <taxon>Qipengyuania</taxon>
    </lineage>
</organism>